<dbReference type="Pfam" id="PF13391">
    <property type="entry name" value="HNH_2"/>
    <property type="match status" value="1"/>
</dbReference>
<dbReference type="InterPro" id="IPR003615">
    <property type="entry name" value="HNH_nuc"/>
</dbReference>
<keyword evidence="5" id="KW-1185">Reference proteome</keyword>
<evidence type="ECO:0000313" key="5">
    <source>
        <dbReference type="Proteomes" id="UP000474967"/>
    </source>
</evidence>
<dbReference type="AlphaFoldDB" id="A0A6L9XSW4"/>
<dbReference type="Proteomes" id="UP000474967">
    <property type="component" value="Unassembled WGS sequence"/>
</dbReference>
<feature type="domain" description="DUF222" evidence="2">
    <location>
        <begin position="73"/>
        <end position="416"/>
    </location>
</feature>
<organism evidence="4 5">
    <name type="scientific">Leifsonia tongyongensis</name>
    <dbReference type="NCBI Taxonomy" id="1268043"/>
    <lineage>
        <taxon>Bacteria</taxon>
        <taxon>Bacillati</taxon>
        <taxon>Actinomycetota</taxon>
        <taxon>Actinomycetes</taxon>
        <taxon>Micrococcales</taxon>
        <taxon>Microbacteriaceae</taxon>
        <taxon>Leifsonia</taxon>
    </lineage>
</organism>
<feature type="compositionally biased region" description="Basic and acidic residues" evidence="1">
    <location>
        <begin position="288"/>
        <end position="298"/>
    </location>
</feature>
<evidence type="ECO:0000256" key="1">
    <source>
        <dbReference type="SAM" id="MobiDB-lite"/>
    </source>
</evidence>
<comment type="caution">
    <text evidence="4">The sequence shown here is derived from an EMBL/GenBank/DDBJ whole genome shotgun (WGS) entry which is preliminary data.</text>
</comment>
<evidence type="ECO:0000313" key="4">
    <source>
        <dbReference type="EMBL" id="NEN04406.1"/>
    </source>
</evidence>
<reference evidence="4 5" key="1">
    <citation type="journal article" date="2014" name="J. Microbiol.">
        <title>Diaminobutyricibacter tongyongensis gen. nov., sp. nov. and Homoserinibacter gongjuensis gen. nov., sp. nov. belong to the family Microbacteriaceae.</title>
        <authorList>
            <person name="Kim S.J."/>
            <person name="Ahn J.H."/>
            <person name="Weon H.Y."/>
            <person name="Hamada M."/>
            <person name="Suzuki K."/>
            <person name="Kwon S.W."/>
        </authorList>
    </citation>
    <scope>NUCLEOTIDE SEQUENCE [LARGE SCALE GENOMIC DNA]</scope>
    <source>
        <strain evidence="4 5">NBRC 108724</strain>
    </source>
</reference>
<evidence type="ECO:0000259" key="2">
    <source>
        <dbReference type="Pfam" id="PF02720"/>
    </source>
</evidence>
<feature type="region of interest" description="Disordered" evidence="1">
    <location>
        <begin position="480"/>
        <end position="504"/>
    </location>
</feature>
<gene>
    <name evidence="4" type="ORF">G3T36_00835</name>
</gene>
<feature type="domain" description="HNH nuclease" evidence="3">
    <location>
        <begin position="419"/>
        <end position="461"/>
    </location>
</feature>
<dbReference type="EMBL" id="JAAGWY010000001">
    <property type="protein sequence ID" value="NEN04406.1"/>
    <property type="molecule type" value="Genomic_DNA"/>
</dbReference>
<protein>
    <submittedName>
        <fullName evidence="4">DUF222 domain-containing protein</fullName>
    </submittedName>
</protein>
<sequence length="504" mass="54625">MTFPAADDLDAVAAALDALRALETDPDAVDAVGRGDDGAGSDVGAGDVALSEAQLHARSLAAIGAVHAAVERVALRRIAALDRAVSLDPATDPVRAGGHRDIGSFLAELWRTSLPHARQLCAVARATAPKHTLAGEELPPEFPELAAALLGDPADPDHPEAGAASDADVSVEQAAVIIRELAKTGNGCTREQRSAGERLLVEHALALTVEKMRRLAIQLRDRLDEDGTEPREQIQRRRRSLTITTTRDGMTRIDWRLDAESAGHVVPQITAYVSRDLRTTRSQPVAPHDVKNGVRFEDPELDTPAMPAMPETRSMAQLRSDGAVEVFRHRAGCTSGVNSPPVTMIVRVGLDQLRSGKGVAEIDEVPRPVSAATARRLAADANLIPMVLGRDSEVLDLGRKQRLFSPAQKHALAERDGGCAWTGCPHPPSYTQAHHIRWWDRDTGPTDLKNGILLCSHHHHRVHDDGWDIQVREHIPWFTPPAHLDPSRTPRKGGRIRLPDRAPP</sequence>
<name>A0A6L9XSW4_9MICO</name>
<accession>A0A6L9XSW4</accession>
<dbReference type="RefSeq" id="WP_163287539.1">
    <property type="nucleotide sequence ID" value="NZ_JAAGWY010000001.1"/>
</dbReference>
<evidence type="ECO:0000259" key="3">
    <source>
        <dbReference type="Pfam" id="PF13391"/>
    </source>
</evidence>
<feature type="region of interest" description="Disordered" evidence="1">
    <location>
        <begin position="283"/>
        <end position="307"/>
    </location>
</feature>
<dbReference type="Pfam" id="PF02720">
    <property type="entry name" value="DUF222"/>
    <property type="match status" value="1"/>
</dbReference>
<dbReference type="InterPro" id="IPR003870">
    <property type="entry name" value="DUF222"/>
</dbReference>
<dbReference type="CDD" id="cd00085">
    <property type="entry name" value="HNHc"/>
    <property type="match status" value="1"/>
</dbReference>
<dbReference type="Gene3D" id="1.10.30.50">
    <property type="match status" value="1"/>
</dbReference>
<proteinExistence type="predicted"/>